<keyword evidence="3" id="KW-0378">Hydrolase</keyword>
<evidence type="ECO:0000313" key="4">
    <source>
        <dbReference type="Proteomes" id="UP000217289"/>
    </source>
</evidence>
<evidence type="ECO:0000256" key="2">
    <source>
        <dbReference type="SAM" id="MobiDB-lite"/>
    </source>
</evidence>
<keyword evidence="3" id="KW-0269">Exonuclease</keyword>
<name>A0A250IEA2_9BACT</name>
<proteinExistence type="predicted"/>
<evidence type="ECO:0000256" key="1">
    <source>
        <dbReference type="SAM" id="Coils"/>
    </source>
</evidence>
<dbReference type="KEGG" id="mbd:MEBOL_003629"/>
<feature type="coiled-coil region" evidence="1">
    <location>
        <begin position="127"/>
        <end position="161"/>
    </location>
</feature>
<dbReference type="RefSeq" id="WP_095978651.1">
    <property type="nucleotide sequence ID" value="NZ_CP022163.1"/>
</dbReference>
<dbReference type="EMBL" id="CP022163">
    <property type="protein sequence ID" value="ATB30174.1"/>
    <property type="molecule type" value="Genomic_DNA"/>
</dbReference>
<reference evidence="3 4" key="1">
    <citation type="submission" date="2017-06" db="EMBL/GenBank/DDBJ databases">
        <authorList>
            <person name="Kim H.J."/>
            <person name="Triplett B.A."/>
        </authorList>
    </citation>
    <scope>NUCLEOTIDE SEQUENCE [LARGE SCALE GENOMIC DNA]</scope>
    <source>
        <strain evidence="3 4">DSM 14713</strain>
    </source>
</reference>
<feature type="region of interest" description="Disordered" evidence="2">
    <location>
        <begin position="94"/>
        <end position="113"/>
    </location>
</feature>
<evidence type="ECO:0000313" key="3">
    <source>
        <dbReference type="EMBL" id="ATB30174.1"/>
    </source>
</evidence>
<protein>
    <submittedName>
        <fullName evidence="3">Exosome complex exonuclease 1</fullName>
    </submittedName>
</protein>
<keyword evidence="4" id="KW-1185">Reference proteome</keyword>
<gene>
    <name evidence="3" type="ORF">MEBOL_003629</name>
</gene>
<feature type="compositionally biased region" description="Basic and acidic residues" evidence="2">
    <location>
        <begin position="94"/>
        <end position="108"/>
    </location>
</feature>
<organism evidence="3 4">
    <name type="scientific">Melittangium boletus DSM 14713</name>
    <dbReference type="NCBI Taxonomy" id="1294270"/>
    <lineage>
        <taxon>Bacteria</taxon>
        <taxon>Pseudomonadati</taxon>
        <taxon>Myxococcota</taxon>
        <taxon>Myxococcia</taxon>
        <taxon>Myxococcales</taxon>
        <taxon>Cystobacterineae</taxon>
        <taxon>Archangiaceae</taxon>
        <taxon>Melittangium</taxon>
    </lineage>
</organism>
<accession>A0A250IEA2</accession>
<feature type="coiled-coil region" evidence="1">
    <location>
        <begin position="42"/>
        <end position="76"/>
    </location>
</feature>
<sequence length="268" mass="29551">MSIRRVGFNPFVSTASLVQAQRRVDPVEKHIGADDPELKTEEDGLESLNSHYRAELEALEAERARKAQQVETLRSRLMMRDGYEKLPEELVDLKGGTRDELEQPEPRHANKPGVSLAQLARANVYERVSREERAAAQRAELEQAEAELRAAEHALAAQEAAAAAAAELEEGFLLDESPAEEDAADWMAEELEVLQQAEDVDDEEEVYSDPGADLFLASLDDIENLEPAEVEDPHAGAFVASLDDIENLEPAPAEALLPFEDDAEDVKA</sequence>
<keyword evidence="1" id="KW-0175">Coiled coil</keyword>
<dbReference type="GO" id="GO:0004527">
    <property type="term" value="F:exonuclease activity"/>
    <property type="evidence" value="ECO:0007669"/>
    <property type="project" value="UniProtKB-KW"/>
</dbReference>
<dbReference type="Proteomes" id="UP000217289">
    <property type="component" value="Chromosome"/>
</dbReference>
<dbReference type="AlphaFoldDB" id="A0A250IEA2"/>
<dbReference type="OrthoDB" id="5519665at2"/>
<keyword evidence="3" id="KW-0540">Nuclease</keyword>